<name>A0A9D1PST0_9SPIO</name>
<dbReference type="PROSITE" id="PS51257">
    <property type="entry name" value="PROKAR_LIPOPROTEIN"/>
    <property type="match status" value="1"/>
</dbReference>
<dbReference type="EMBL" id="DXHU01000011">
    <property type="protein sequence ID" value="HIV98672.1"/>
    <property type="molecule type" value="Genomic_DNA"/>
</dbReference>
<reference evidence="1" key="2">
    <citation type="submission" date="2021-04" db="EMBL/GenBank/DDBJ databases">
        <authorList>
            <person name="Gilroy R."/>
        </authorList>
    </citation>
    <scope>NUCLEOTIDE SEQUENCE</scope>
    <source>
        <strain evidence="1">Gambia11-129</strain>
    </source>
</reference>
<evidence type="ECO:0000313" key="2">
    <source>
        <dbReference type="Proteomes" id="UP000823936"/>
    </source>
</evidence>
<organism evidence="1 2">
    <name type="scientific">Candidatus Ornithospirochaeta avicola</name>
    <dbReference type="NCBI Taxonomy" id="2840896"/>
    <lineage>
        <taxon>Bacteria</taxon>
        <taxon>Pseudomonadati</taxon>
        <taxon>Spirochaetota</taxon>
        <taxon>Spirochaetia</taxon>
        <taxon>Spirochaetales</taxon>
        <taxon>Spirochaetaceae</taxon>
        <taxon>Spirochaetaceae incertae sedis</taxon>
        <taxon>Candidatus Ornithospirochaeta</taxon>
    </lineage>
</organism>
<protein>
    <submittedName>
        <fullName evidence="1">Uncharacterized protein</fullName>
    </submittedName>
</protein>
<gene>
    <name evidence="1" type="ORF">IAB12_02695</name>
</gene>
<sequence length="251" mass="28101">MPKSFLVILTVFIFILSSCTTFENIEMQNDLDEIFAEFESLEGTVYLGISGPYTDQEKGMKVALENAMTMAALSRELRMRADVDMRTDDSGRRDRTYFDVYSSGGYSSQAMMDVVDNYSVISTIWYGGEIGAAVFIICNDEDQSPIKWNHDISWLEESVEYPGYIFATGTVDEYYYIQDSINAAAYEAATNLVLNHSSTLMVVNEIAQNSAYSMDVDSYQIGVGILKGFKVLAYKYDAIDRTFSALVGAEI</sequence>
<proteinExistence type="predicted"/>
<dbReference type="Proteomes" id="UP000823936">
    <property type="component" value="Unassembled WGS sequence"/>
</dbReference>
<accession>A0A9D1PST0</accession>
<dbReference type="AlphaFoldDB" id="A0A9D1PST0"/>
<reference evidence="1" key="1">
    <citation type="journal article" date="2021" name="PeerJ">
        <title>Extensive microbial diversity within the chicken gut microbiome revealed by metagenomics and culture.</title>
        <authorList>
            <person name="Gilroy R."/>
            <person name="Ravi A."/>
            <person name="Getino M."/>
            <person name="Pursley I."/>
            <person name="Horton D.L."/>
            <person name="Alikhan N.F."/>
            <person name="Baker D."/>
            <person name="Gharbi K."/>
            <person name="Hall N."/>
            <person name="Watson M."/>
            <person name="Adriaenssens E.M."/>
            <person name="Foster-Nyarko E."/>
            <person name="Jarju S."/>
            <person name="Secka A."/>
            <person name="Antonio M."/>
            <person name="Oren A."/>
            <person name="Chaudhuri R.R."/>
            <person name="La Ragione R."/>
            <person name="Hildebrand F."/>
            <person name="Pallen M.J."/>
        </authorList>
    </citation>
    <scope>NUCLEOTIDE SEQUENCE</scope>
    <source>
        <strain evidence="1">Gambia11-129</strain>
    </source>
</reference>
<comment type="caution">
    <text evidence="1">The sequence shown here is derived from an EMBL/GenBank/DDBJ whole genome shotgun (WGS) entry which is preliminary data.</text>
</comment>
<evidence type="ECO:0000313" key="1">
    <source>
        <dbReference type="EMBL" id="HIV98672.1"/>
    </source>
</evidence>